<proteinExistence type="predicted"/>
<sequence>MIKKNMSTIDISKIYDVSIRTIQVWLKELGINQSPKGRGKKTVNKTPKNKLLSGESPRSLSKEYVRSKIDDLLIQVLNDYKIIDEDNNIKLNYSKELERKIENLMKIITD</sequence>
<gene>
    <name evidence="2" type="ORF">SDC9_132710</name>
</gene>
<accession>A0A645D8W6</accession>
<feature type="region of interest" description="Disordered" evidence="1">
    <location>
        <begin position="33"/>
        <end position="60"/>
    </location>
</feature>
<protein>
    <submittedName>
        <fullName evidence="2">Uncharacterized protein</fullName>
    </submittedName>
</protein>
<reference evidence="2" key="1">
    <citation type="submission" date="2019-08" db="EMBL/GenBank/DDBJ databases">
        <authorList>
            <person name="Kucharzyk K."/>
            <person name="Murdoch R.W."/>
            <person name="Higgins S."/>
            <person name="Loffler F."/>
        </authorList>
    </citation>
    <scope>NUCLEOTIDE SEQUENCE</scope>
</reference>
<name>A0A645D8W6_9ZZZZ</name>
<dbReference type="AlphaFoldDB" id="A0A645D8W6"/>
<dbReference type="EMBL" id="VSSQ01033885">
    <property type="protein sequence ID" value="MPM85629.1"/>
    <property type="molecule type" value="Genomic_DNA"/>
</dbReference>
<comment type="caution">
    <text evidence="2">The sequence shown here is derived from an EMBL/GenBank/DDBJ whole genome shotgun (WGS) entry which is preliminary data.</text>
</comment>
<evidence type="ECO:0000256" key="1">
    <source>
        <dbReference type="SAM" id="MobiDB-lite"/>
    </source>
</evidence>
<organism evidence="2">
    <name type="scientific">bioreactor metagenome</name>
    <dbReference type="NCBI Taxonomy" id="1076179"/>
    <lineage>
        <taxon>unclassified sequences</taxon>
        <taxon>metagenomes</taxon>
        <taxon>ecological metagenomes</taxon>
    </lineage>
</organism>
<evidence type="ECO:0000313" key="2">
    <source>
        <dbReference type="EMBL" id="MPM85629.1"/>
    </source>
</evidence>